<accession>A0ABS5PVX8</accession>
<dbReference type="Proteomes" id="UP000746471">
    <property type="component" value="Unassembled WGS sequence"/>
</dbReference>
<evidence type="ECO:0000313" key="1">
    <source>
        <dbReference type="EMBL" id="MBS7528739.1"/>
    </source>
</evidence>
<sequence>MSIKYKKCPKCGSTKVLKILYGMPTHEVFLKAEAGEVKLGGCCVTGSDPEYYCKDCHNEWNKNQVIDVAYDQINALIASVGGFFGGYYEVEINLISKELKWKHFGAGEEATYEKGIRNATATKVLEELKDIDVLNWKAKYVEPDVLDGTQWSLEIIRNGRNIKKYGSNMYPDGWKRFCEMIRHTSGRKFK</sequence>
<name>A0ABS5PVX8_9FIRM</name>
<keyword evidence="2" id="KW-1185">Reference proteome</keyword>
<protein>
    <submittedName>
        <fullName evidence="1">Uncharacterized protein</fullName>
    </submittedName>
</protein>
<dbReference type="RefSeq" id="WP_213238594.1">
    <property type="nucleotide sequence ID" value="NZ_JAHBCL010000056.1"/>
</dbReference>
<evidence type="ECO:0000313" key="2">
    <source>
        <dbReference type="Proteomes" id="UP000746471"/>
    </source>
</evidence>
<gene>
    <name evidence="1" type="ORF">KHM83_18890</name>
</gene>
<comment type="caution">
    <text evidence="1">The sequence shown here is derived from an EMBL/GenBank/DDBJ whole genome shotgun (WGS) entry which is preliminary data.</text>
</comment>
<dbReference type="EMBL" id="JAHBCL010000056">
    <property type="protein sequence ID" value="MBS7528739.1"/>
    <property type="molecule type" value="Genomic_DNA"/>
</dbReference>
<organism evidence="1 2">
    <name type="scientific">Fusibacter paucivorans</name>
    <dbReference type="NCBI Taxonomy" id="76009"/>
    <lineage>
        <taxon>Bacteria</taxon>
        <taxon>Bacillati</taxon>
        <taxon>Bacillota</taxon>
        <taxon>Clostridia</taxon>
        <taxon>Eubacteriales</taxon>
        <taxon>Eubacteriales Family XII. Incertae Sedis</taxon>
        <taxon>Fusibacter</taxon>
    </lineage>
</organism>
<reference evidence="1 2" key="1">
    <citation type="submission" date="2021-05" db="EMBL/GenBank/DDBJ databases">
        <title>Fusibacter ferrireducens sp. nov., an anaerobic, sulfur- and Fe-reducing bacterium isolated from the mangrove sediment.</title>
        <authorList>
            <person name="Qiu D."/>
        </authorList>
    </citation>
    <scope>NUCLEOTIDE SEQUENCE [LARGE SCALE GENOMIC DNA]</scope>
    <source>
        <strain evidence="1 2">DSM 12116</strain>
    </source>
</reference>
<proteinExistence type="predicted"/>